<dbReference type="InterPro" id="IPR032465">
    <property type="entry name" value="ACMSD"/>
</dbReference>
<evidence type="ECO:0000259" key="2">
    <source>
        <dbReference type="Pfam" id="PF04909"/>
    </source>
</evidence>
<dbReference type="PANTHER" id="PTHR21240:SF19">
    <property type="entry name" value="CATALYTIC_ HYDROLASE"/>
    <property type="match status" value="1"/>
</dbReference>
<name>A0A0C6P0H0_BORBO</name>
<dbReference type="Proteomes" id="UP000007564">
    <property type="component" value="Chromosome"/>
</dbReference>
<dbReference type="AlphaFoldDB" id="A0A0C6P0H0"/>
<dbReference type="PANTHER" id="PTHR21240">
    <property type="entry name" value="2-AMINO-3-CARBOXYLMUCONATE-6-SEMIALDEHYDE DECARBOXYLASE"/>
    <property type="match status" value="1"/>
</dbReference>
<dbReference type="InterPro" id="IPR032466">
    <property type="entry name" value="Metal_Hydrolase"/>
</dbReference>
<dbReference type="GO" id="GO:0016787">
    <property type="term" value="F:hydrolase activity"/>
    <property type="evidence" value="ECO:0007669"/>
    <property type="project" value="InterPro"/>
</dbReference>
<evidence type="ECO:0000256" key="1">
    <source>
        <dbReference type="ARBA" id="ARBA00023239"/>
    </source>
</evidence>
<dbReference type="GeneID" id="56479173"/>
<reference evidence="3 4" key="1">
    <citation type="journal article" date="2012" name="BMC Genomics">
        <title>Comparative genomics of the classical Bordetella subspecies: the evolution and exchange of virulence-associated diversity amongst closely related pathogens.</title>
        <authorList>
            <person name="Park J."/>
            <person name="Zhang Y."/>
            <person name="Buboltz A.M."/>
            <person name="Zhang X."/>
            <person name="Schuster S.C."/>
            <person name="Ahuja U."/>
            <person name="Liu M."/>
            <person name="Miller J.F."/>
            <person name="Sebaihia M."/>
            <person name="Bentley S.D."/>
            <person name="Parkhill J."/>
            <person name="Harvill E.T."/>
        </authorList>
    </citation>
    <scope>NUCLEOTIDE SEQUENCE [LARGE SCALE GENOMIC DNA]</scope>
    <source>
        <strain evidence="3 4">253</strain>
    </source>
</reference>
<dbReference type="OrthoDB" id="1407586at2"/>
<dbReference type="RefSeq" id="WP_003810928.1">
    <property type="nucleotide sequence ID" value="NC_019382.1"/>
</dbReference>
<evidence type="ECO:0000313" key="4">
    <source>
        <dbReference type="Proteomes" id="UP000007564"/>
    </source>
</evidence>
<evidence type="ECO:0000313" key="3">
    <source>
        <dbReference type="EMBL" id="CCJ52785.1"/>
    </source>
</evidence>
<feature type="domain" description="Amidohydrolase-related" evidence="2">
    <location>
        <begin position="4"/>
        <end position="283"/>
    </location>
</feature>
<dbReference type="Gene3D" id="3.20.20.140">
    <property type="entry name" value="Metal-dependent hydrolases"/>
    <property type="match status" value="1"/>
</dbReference>
<gene>
    <name evidence="3" type="ORF">BN112_0867</name>
</gene>
<organism evidence="3 4">
    <name type="scientific">Bordetella bronchiseptica 253</name>
    <dbReference type="NCBI Taxonomy" id="568707"/>
    <lineage>
        <taxon>Bacteria</taxon>
        <taxon>Pseudomonadati</taxon>
        <taxon>Pseudomonadota</taxon>
        <taxon>Betaproteobacteria</taxon>
        <taxon>Burkholderiales</taxon>
        <taxon>Alcaligenaceae</taxon>
        <taxon>Bordetella</taxon>
    </lineage>
</organism>
<dbReference type="SUPFAM" id="SSF51556">
    <property type="entry name" value="Metallo-dependent hydrolases"/>
    <property type="match status" value="1"/>
</dbReference>
<accession>A0A0C6P0H0</accession>
<dbReference type="KEGG" id="bbh:BN112_0867"/>
<dbReference type="EMBL" id="HE965806">
    <property type="protein sequence ID" value="CCJ52785.1"/>
    <property type="molecule type" value="Genomic_DNA"/>
</dbReference>
<dbReference type="InterPro" id="IPR006680">
    <property type="entry name" value="Amidohydro-rel"/>
</dbReference>
<proteinExistence type="predicted"/>
<dbReference type="Pfam" id="PF04909">
    <property type="entry name" value="Amidohydro_2"/>
    <property type="match status" value="1"/>
</dbReference>
<dbReference type="GO" id="GO:0016831">
    <property type="term" value="F:carboxy-lyase activity"/>
    <property type="evidence" value="ECO:0007669"/>
    <property type="project" value="InterPro"/>
</dbReference>
<sequence length="286" mass="31107">MIVDMRLRPPIPGFARSTLYQAGPKTSHPDFPVEPSVGQCSLPLLISEMDAAGVAVGVVPGRYSMEPFGIVSNDELATLFADHPGRFVGFMGLDLGWPMQRMLDEIDARVGTPGFRGVALEPTISADASFCGMNDKRLYPIYEACVKHGVPVSVTLSAVLQAFTKRPYEHSNPVQAYQVAIDFPSLDIVIAHAAYPWVMEMIGVCLTCPNVWLSPDLYLTNVFPGAQEYAKAAATYLPRRTLFGTGYPAKPFKPMIDAYAAWGWPQDVVAAILGGNAARLLRLADQ</sequence>
<protein>
    <recommendedName>
        <fullName evidence="2">Amidohydrolase-related domain-containing protein</fullName>
    </recommendedName>
</protein>
<keyword evidence="1" id="KW-0456">Lyase</keyword>
<dbReference type="HOGENOM" id="CLU_044590_4_3_4"/>